<evidence type="ECO:0000313" key="2">
    <source>
        <dbReference type="EMBL" id="AXE40110.1"/>
    </source>
</evidence>
<dbReference type="InterPro" id="IPR016181">
    <property type="entry name" value="Acyl_CoA_acyltransferase"/>
</dbReference>
<reference evidence="2 3" key="1">
    <citation type="submission" date="2017-12" db="EMBL/GenBank/DDBJ databases">
        <title>The whole genome sequence of the Acidipropionibacterium virtanenii sp. nov. type strain JS278.</title>
        <authorList>
            <person name="Laine P."/>
            <person name="Deptula P."/>
            <person name="Varmanen P."/>
            <person name="Auvinen P."/>
        </authorList>
    </citation>
    <scope>NUCLEOTIDE SEQUENCE [LARGE SCALE GENOMIC DNA]</scope>
    <source>
        <strain evidence="2 3">JS278</strain>
    </source>
</reference>
<dbReference type="InterPro" id="IPR000182">
    <property type="entry name" value="GNAT_dom"/>
</dbReference>
<sequence>MIRINILEPYQDALLRQVVQLGDRNRRTLGLLPRGAYEEYAKSGKIIVALDGDKLIGYAVTDLPLNRIRLVQLCVDESIRRTGIAKKVIDYIAALHPGREGIQLRCRRDWPANEYWESLGFVARSNQPGRSKSGEQLTTWWMDFGKDDLFTTDSDLNRRLVVAIDTNVFRDIVQNDRGEGAIESRALEDEWLDDQIELRLIASSVNEMNRIPEASIRESLLSSAHSRNYEILAASSPEDRVQLEDQLQKLMSRIPNDVIEHDPSLKNDARLFLEASVAQADAFVTRDAAALRTLTRAADGISTIWLSTPTDLIVHLDELRDNANYSPTSLKNSGYTTSELSSKEEDDIRPLLNSAEGERLTELRTRTRRVGARVGAGGERRIIRNGEGQVVGAAFAIHKPDGELRVDVLRVAHSRLDKTLAIQLIHILRTWAIRVNASTLMVTDTRIGDVVRSALLEMGYERAPGGYRARVFKGQRTWSECIDWFEREEGSPAIEDGEKSIQRAASVEKSQWPLKIVDSLIPCYLVPIRPRLADALFGCRDALFNDDELLLSWEQVYYRSSHGCRISAPGRILWYSSTPAKEALGVSHLEDVLVGNPKVLHRRFQRISPLDLQAVESQFGPDGRVMALKFCDTELFSKPVPLPRLRQIDPKLEPLQSPRRVDPGSFFAVYGEGIV</sequence>
<evidence type="ECO:0000259" key="1">
    <source>
        <dbReference type="PROSITE" id="PS51186"/>
    </source>
</evidence>
<dbReference type="GO" id="GO:0016747">
    <property type="term" value="F:acyltransferase activity, transferring groups other than amino-acyl groups"/>
    <property type="evidence" value="ECO:0007669"/>
    <property type="project" value="InterPro"/>
</dbReference>
<dbReference type="AlphaFoldDB" id="A0A344UXW2"/>
<dbReference type="PROSITE" id="PS51186">
    <property type="entry name" value="GNAT"/>
    <property type="match status" value="1"/>
</dbReference>
<dbReference type="SUPFAM" id="SSF55729">
    <property type="entry name" value="Acyl-CoA N-acyltransferases (Nat)"/>
    <property type="match status" value="1"/>
</dbReference>
<organism evidence="2 3">
    <name type="scientific">Acidipropionibacterium virtanenii</name>
    <dbReference type="NCBI Taxonomy" id="2057246"/>
    <lineage>
        <taxon>Bacteria</taxon>
        <taxon>Bacillati</taxon>
        <taxon>Actinomycetota</taxon>
        <taxon>Actinomycetes</taxon>
        <taxon>Propionibacteriales</taxon>
        <taxon>Propionibacteriaceae</taxon>
        <taxon>Acidipropionibacterium</taxon>
    </lineage>
</organism>
<proteinExistence type="predicted"/>
<evidence type="ECO:0000313" key="3">
    <source>
        <dbReference type="Proteomes" id="UP000251995"/>
    </source>
</evidence>
<keyword evidence="3" id="KW-1185">Reference proteome</keyword>
<accession>A0A344UXW2</accession>
<dbReference type="CDD" id="cd04301">
    <property type="entry name" value="NAT_SF"/>
    <property type="match status" value="1"/>
</dbReference>
<name>A0A344UXW2_9ACTN</name>
<dbReference type="RefSeq" id="WP_114045866.1">
    <property type="nucleotide sequence ID" value="NZ_CP025198.1"/>
</dbReference>
<dbReference type="Gene3D" id="3.40.630.30">
    <property type="match status" value="1"/>
</dbReference>
<protein>
    <recommendedName>
        <fullName evidence="1">N-acetyltransferase domain-containing protein</fullName>
    </recommendedName>
</protein>
<dbReference type="Pfam" id="PF13508">
    <property type="entry name" value="Acetyltransf_7"/>
    <property type="match status" value="1"/>
</dbReference>
<dbReference type="Proteomes" id="UP000251995">
    <property type="component" value="Chromosome"/>
</dbReference>
<dbReference type="EMBL" id="CP025198">
    <property type="protein sequence ID" value="AXE40110.1"/>
    <property type="molecule type" value="Genomic_DNA"/>
</dbReference>
<gene>
    <name evidence="2" type="ORF">JS278_02976</name>
</gene>
<dbReference type="OrthoDB" id="226313at2"/>
<feature type="domain" description="N-acetyltransferase" evidence="1">
    <location>
        <begin position="2"/>
        <end position="147"/>
    </location>
</feature>
<dbReference type="KEGG" id="acij:JS278_02976"/>